<keyword evidence="1" id="KW-0646">Protease inhibitor</keyword>
<keyword evidence="2" id="KW-1015">Disulfide bond</keyword>
<dbReference type="InterPro" id="IPR000742">
    <property type="entry name" value="EGF"/>
</dbReference>
<dbReference type="GO" id="GO:0004867">
    <property type="term" value="F:serine-type endopeptidase inhibitor activity"/>
    <property type="evidence" value="ECO:0007669"/>
    <property type="project" value="UniProtKB-KW"/>
</dbReference>
<dbReference type="AlphaFoldDB" id="A0A4U8UJM2"/>
<evidence type="ECO:0000313" key="6">
    <source>
        <dbReference type="EMBL" id="TMS32255.1"/>
    </source>
</evidence>
<dbReference type="Gene3D" id="2.10.25.10">
    <property type="entry name" value="Laminin"/>
    <property type="match status" value="1"/>
</dbReference>
<comment type="caution">
    <text evidence="6">The sequence shown here is derived from an EMBL/GenBank/DDBJ whole genome shotgun (WGS) entry which is preliminary data.</text>
</comment>
<dbReference type="Pfam" id="PF01826">
    <property type="entry name" value="TIL"/>
    <property type="match status" value="1"/>
</dbReference>
<keyword evidence="3" id="KW-0325">Glycoprotein</keyword>
<dbReference type="InterPro" id="IPR050780">
    <property type="entry name" value="Mucin_vWF_Thrombospondin_sf"/>
</dbReference>
<reference evidence="6 7" key="2">
    <citation type="journal article" date="2019" name="G3 (Bethesda)">
        <title>Hybrid Assembly of the Genome of the Entomopathogenic Nematode Steinernema carpocapsae Identifies the X-Chromosome.</title>
        <authorList>
            <person name="Serra L."/>
            <person name="Macchietto M."/>
            <person name="Macias-Munoz A."/>
            <person name="McGill C.J."/>
            <person name="Rodriguez I.M."/>
            <person name="Rodriguez B."/>
            <person name="Murad R."/>
            <person name="Mortazavi A."/>
        </authorList>
    </citation>
    <scope>NUCLEOTIDE SEQUENCE [LARGE SCALE GENOMIC DNA]</scope>
    <source>
        <strain evidence="6 7">ALL</strain>
    </source>
</reference>
<evidence type="ECO:0000256" key="4">
    <source>
        <dbReference type="SAM" id="SignalP"/>
    </source>
</evidence>
<accession>A0A4U8UJM2</accession>
<dbReference type="EMBL" id="CM016762">
    <property type="protein sequence ID" value="TMS32255.1"/>
    <property type="molecule type" value="Genomic_DNA"/>
</dbReference>
<dbReference type="SMART" id="SM00216">
    <property type="entry name" value="VWD"/>
    <property type="match status" value="1"/>
</dbReference>
<dbReference type="Proteomes" id="UP000298663">
    <property type="component" value="Chromosome X"/>
</dbReference>
<evidence type="ECO:0000256" key="2">
    <source>
        <dbReference type="ARBA" id="ARBA00023157"/>
    </source>
</evidence>
<dbReference type="SUPFAM" id="SSF57196">
    <property type="entry name" value="EGF/Laminin"/>
    <property type="match status" value="1"/>
</dbReference>
<feature type="chain" id="PRO_5020964950" description="VWFD domain-containing protein" evidence="4">
    <location>
        <begin position="20"/>
        <end position="531"/>
    </location>
</feature>
<dbReference type="Pfam" id="PF00094">
    <property type="entry name" value="VWD"/>
    <property type="match status" value="1"/>
</dbReference>
<dbReference type="InterPro" id="IPR002919">
    <property type="entry name" value="TIL_dom"/>
</dbReference>
<keyword evidence="7" id="KW-1185">Reference proteome</keyword>
<protein>
    <recommendedName>
        <fullName evidence="5">VWFD domain-containing protein</fullName>
    </recommendedName>
</protein>
<dbReference type="InterPro" id="IPR036084">
    <property type="entry name" value="Ser_inhib-like_sf"/>
</dbReference>
<dbReference type="PROSITE" id="PS01186">
    <property type="entry name" value="EGF_2"/>
    <property type="match status" value="1"/>
</dbReference>
<organism evidence="6 7">
    <name type="scientific">Steinernema carpocapsae</name>
    <name type="common">Entomopathogenic nematode</name>
    <dbReference type="NCBI Taxonomy" id="34508"/>
    <lineage>
        <taxon>Eukaryota</taxon>
        <taxon>Metazoa</taxon>
        <taxon>Ecdysozoa</taxon>
        <taxon>Nematoda</taxon>
        <taxon>Chromadorea</taxon>
        <taxon>Rhabditida</taxon>
        <taxon>Tylenchina</taxon>
        <taxon>Panagrolaimomorpha</taxon>
        <taxon>Strongyloidoidea</taxon>
        <taxon>Steinernematidae</taxon>
        <taxon>Steinernema</taxon>
    </lineage>
</organism>
<name>A0A4U8UJM2_STECR</name>
<sequence>MAKLLLLLAFVVAVTTSVALPQRETSRGEWLHKAVPEFLAVKADPNNCCDKKTEATCNGCVPNPCGKNAACIMVAKKRVCQCIKGFTGTDPWEKCIKKGTGGETGDPHHRTIDGTTFDYQGHCPYIYSKPCNLPKSSPLYYHVKAKNVPFPQISSAVSVVDSIEVYMRGITIFINQQLRMEVNGQATNYPYYYPSAARRWVSVENIGGNIHIKNEDGVEVIYRLYFLNIEVPHYPEYLGKHGLCGQAGNMNGDCRDDVIGANGEQLVQNNCKYPVNAASNARVAKVLDTWITTEYSHFLPNAQCSTGEVIAPGTPACPNAASRTQCKPIEDAINGVGPFAPCSILGQEELQNLYESCAFDTCVFPSEKCNTLKAFTVKCQNSVANLVLPDWRTPTNCPLNCAAINPFSTYSTCIQCEPTCANPHQRDCTATCTEGCKCNPGYLLDTVTTPAKCVLKENCSCKDAQGNYHPPDQTWFTNNCKKISVCIDHEIFEEDYTCPGNSNCGTQNGRMACVCGAGLKWNPAHDNCIPI</sequence>
<dbReference type="CDD" id="cd19941">
    <property type="entry name" value="TIL"/>
    <property type="match status" value="1"/>
</dbReference>
<dbReference type="OrthoDB" id="6236007at2759"/>
<dbReference type="EMBL" id="AZBU02000001">
    <property type="protein sequence ID" value="TMS32255.1"/>
    <property type="molecule type" value="Genomic_DNA"/>
</dbReference>
<evidence type="ECO:0000256" key="3">
    <source>
        <dbReference type="ARBA" id="ARBA00023180"/>
    </source>
</evidence>
<dbReference type="SUPFAM" id="SSF57567">
    <property type="entry name" value="Serine protease inhibitors"/>
    <property type="match status" value="1"/>
</dbReference>
<dbReference type="InterPro" id="IPR025615">
    <property type="entry name" value="TILa_dom"/>
</dbReference>
<reference evidence="6 7" key="1">
    <citation type="journal article" date="2015" name="Genome Biol.">
        <title>Comparative genomics of Steinernema reveals deeply conserved gene regulatory networks.</title>
        <authorList>
            <person name="Dillman A.R."/>
            <person name="Macchietto M."/>
            <person name="Porter C.F."/>
            <person name="Rogers A."/>
            <person name="Williams B."/>
            <person name="Antoshechkin I."/>
            <person name="Lee M.M."/>
            <person name="Goodwin Z."/>
            <person name="Lu X."/>
            <person name="Lewis E.E."/>
            <person name="Goodrich-Blair H."/>
            <person name="Stock S.P."/>
            <person name="Adams B.J."/>
            <person name="Sternberg P.W."/>
            <person name="Mortazavi A."/>
        </authorList>
    </citation>
    <scope>NUCLEOTIDE SEQUENCE [LARGE SCALE GENOMIC DNA]</scope>
    <source>
        <strain evidence="6 7">ALL</strain>
    </source>
</reference>
<evidence type="ECO:0000256" key="1">
    <source>
        <dbReference type="ARBA" id="ARBA00022900"/>
    </source>
</evidence>
<dbReference type="PROSITE" id="PS51233">
    <property type="entry name" value="VWFD"/>
    <property type="match status" value="1"/>
</dbReference>
<feature type="domain" description="VWFD" evidence="5">
    <location>
        <begin position="99"/>
        <end position="305"/>
    </location>
</feature>
<evidence type="ECO:0000313" key="7">
    <source>
        <dbReference type="Proteomes" id="UP000298663"/>
    </source>
</evidence>
<dbReference type="STRING" id="34508.A0A4U8UJM2"/>
<gene>
    <name evidence="6" type="ORF">L596_000122</name>
</gene>
<evidence type="ECO:0000259" key="5">
    <source>
        <dbReference type="PROSITE" id="PS51233"/>
    </source>
</evidence>
<keyword evidence="4" id="KW-0732">Signal</keyword>
<proteinExistence type="predicted"/>
<keyword evidence="1" id="KW-0722">Serine protease inhibitor</keyword>
<feature type="signal peptide" evidence="4">
    <location>
        <begin position="1"/>
        <end position="19"/>
    </location>
</feature>
<dbReference type="PANTHER" id="PTHR11339">
    <property type="entry name" value="EXTRACELLULAR MATRIX GLYCOPROTEIN RELATED"/>
    <property type="match status" value="1"/>
</dbReference>
<dbReference type="InterPro" id="IPR001846">
    <property type="entry name" value="VWF_type-D"/>
</dbReference>
<dbReference type="Pfam" id="PF12714">
    <property type="entry name" value="TILa"/>
    <property type="match status" value="1"/>
</dbReference>